<keyword evidence="3" id="KW-0285">Flavoprotein</keyword>
<evidence type="ECO:0000259" key="9">
    <source>
        <dbReference type="PROSITE" id="PS51387"/>
    </source>
</evidence>
<dbReference type="OrthoDB" id="9811557at2"/>
<dbReference type="Gene3D" id="1.10.45.10">
    <property type="entry name" value="Vanillyl-alcohol Oxidase, Chain A, domain 4"/>
    <property type="match status" value="1"/>
</dbReference>
<feature type="binding site" evidence="6">
    <location>
        <position position="411"/>
    </location>
    <ligand>
        <name>substrate</name>
    </ligand>
</feature>
<dbReference type="AlphaFoldDB" id="A0A2V5LA96"/>
<evidence type="ECO:0000256" key="8">
    <source>
        <dbReference type="PIRSR" id="PIRSR625650-4"/>
    </source>
</evidence>
<dbReference type="GO" id="GO:0008610">
    <property type="term" value="P:lipid biosynthetic process"/>
    <property type="evidence" value="ECO:0007669"/>
    <property type="project" value="InterPro"/>
</dbReference>
<evidence type="ECO:0000256" key="4">
    <source>
        <dbReference type="ARBA" id="ARBA00022827"/>
    </source>
</evidence>
<sequence>MVTHFTEEISPSVWYGWGDPARAKPLAPGALEFLRRTLRLASVEAVHPPVDLANVRVGPSALDAMVLAELGAITGAGHVSTEAAERILHAGGKSTPDLLRRRSGDALDAPDAVVFPGSSAEVAELLALCAKRQLAVVAFGGGTSVVGGVEPLRGRFAGVITLDLRRMNRLLHVDPLSRTATFEAGIRGPAIEAALAPHGFTLGHFPQSHQEATLGGYVATRSAGQASTGYGRSDDLVKSAHLETPAGPFDAGSLAPGTAAGPKLLDVVVGSEGTLGVITRATLKVSPAPAAKVYGSWSFPSFAAGADALRRLRHDGVRGDMPHVCRLSDTDETASTFKLGGWKTGALSRYLSVRGQKTPALALFVWEGDGRQARARRRRSARILQRAGGIPLGPVPGMSWEHGRFSGPYLRDELLTRGVFVETLETAATWGRVEDTYASVRRAILDALEVNGAAAYVQTHISHVYSDGASLYFTFLSGLEKDALAQNARVKAAASNAIVAAGATITHHHAVGIDHAPYLGAEIGDLGIKVLAGIKNTLDPEGIMNPGKLIPIDTEETP</sequence>
<keyword evidence="4 7" id="KW-0274">FAD</keyword>
<dbReference type="Gene3D" id="3.30.465.10">
    <property type="match status" value="1"/>
</dbReference>
<dbReference type="PROSITE" id="PS51387">
    <property type="entry name" value="FAD_PCMH"/>
    <property type="match status" value="1"/>
</dbReference>
<dbReference type="PANTHER" id="PTHR46568">
    <property type="entry name" value="ALKYLDIHYDROXYACETONEPHOSPHATE SYNTHASE, PEROXISOMAL"/>
    <property type="match status" value="1"/>
</dbReference>
<dbReference type="InterPro" id="IPR016166">
    <property type="entry name" value="FAD-bd_PCMH"/>
</dbReference>
<accession>A0A2V5LA96</accession>
<dbReference type="PANTHER" id="PTHR46568:SF1">
    <property type="entry name" value="ALKYLDIHYDROXYACETONEPHOSPHATE SYNTHASE, PEROXISOMAL"/>
    <property type="match status" value="1"/>
</dbReference>
<dbReference type="FunFam" id="1.10.45.10:FF:000001">
    <property type="entry name" value="D-lactate dehydrogenase mitochondrial"/>
    <property type="match status" value="1"/>
</dbReference>
<dbReference type="InterPro" id="IPR016169">
    <property type="entry name" value="FAD-bd_PCMH_sub2"/>
</dbReference>
<protein>
    <submittedName>
        <fullName evidence="10">FAD-binding oxidoreductase</fullName>
    </submittedName>
</protein>
<dbReference type="Proteomes" id="UP000247832">
    <property type="component" value="Unassembled WGS sequence"/>
</dbReference>
<evidence type="ECO:0000256" key="7">
    <source>
        <dbReference type="PIRSR" id="PIRSR625650-3"/>
    </source>
</evidence>
<evidence type="ECO:0000256" key="5">
    <source>
        <dbReference type="PIRSR" id="PIRSR625650-1"/>
    </source>
</evidence>
<gene>
    <name evidence="10" type="ORF">CVV68_06195</name>
</gene>
<evidence type="ECO:0000256" key="2">
    <source>
        <dbReference type="ARBA" id="ARBA00008000"/>
    </source>
</evidence>
<dbReference type="InterPro" id="IPR004113">
    <property type="entry name" value="FAD-bd_oxidored_4_C"/>
</dbReference>
<comment type="caution">
    <text evidence="10">The sequence shown here is derived from an EMBL/GenBank/DDBJ whole genome shotgun (WGS) entry which is preliminary data.</text>
</comment>
<dbReference type="Pfam" id="PF01565">
    <property type="entry name" value="FAD_binding_4"/>
    <property type="match status" value="1"/>
</dbReference>
<dbReference type="InterPro" id="IPR016171">
    <property type="entry name" value="Vanillyl_alc_oxidase_C-sub2"/>
</dbReference>
<dbReference type="EMBL" id="QJVD01000005">
    <property type="protein sequence ID" value="PYI68399.1"/>
    <property type="molecule type" value="Genomic_DNA"/>
</dbReference>
<feature type="site" description="Important for enzyme activity" evidence="8">
    <location>
        <position position="326"/>
    </location>
</feature>
<dbReference type="GO" id="GO:0071949">
    <property type="term" value="F:FAD binding"/>
    <property type="evidence" value="ECO:0007669"/>
    <property type="project" value="InterPro"/>
</dbReference>
<proteinExistence type="inferred from homology"/>
<reference evidence="10 11" key="1">
    <citation type="submission" date="2018-05" db="EMBL/GenBank/DDBJ databases">
        <title>Genetic diversity of glacier-inhabiting Cryobacterium bacteria in China and description of Cryobacterium mengkeensis sp. nov. and Arthrobacter glacialis sp. nov.</title>
        <authorList>
            <person name="Liu Q."/>
            <person name="Xin Y.-H."/>
        </authorList>
    </citation>
    <scope>NUCLEOTIDE SEQUENCE [LARGE SCALE GENOMIC DNA]</scope>
    <source>
        <strain evidence="10 11">LI2</strain>
    </source>
</reference>
<dbReference type="InterPro" id="IPR025650">
    <property type="entry name" value="Alkyl-DHAP_Synthase"/>
</dbReference>
<feature type="active site" description="Proton donor/acceptor" evidence="5">
    <location>
        <position position="472"/>
    </location>
</feature>
<keyword evidence="11" id="KW-1185">Reference proteome</keyword>
<organism evidence="10 11">
    <name type="scientific">Arthrobacter livingstonensis</name>
    <dbReference type="NCBI Taxonomy" id="670078"/>
    <lineage>
        <taxon>Bacteria</taxon>
        <taxon>Bacillati</taxon>
        <taxon>Actinomycetota</taxon>
        <taxon>Actinomycetes</taxon>
        <taxon>Micrococcales</taxon>
        <taxon>Micrococcaceae</taxon>
        <taxon>Arthrobacter</taxon>
    </lineage>
</organism>
<evidence type="ECO:0000256" key="1">
    <source>
        <dbReference type="ARBA" id="ARBA00001974"/>
    </source>
</evidence>
<evidence type="ECO:0000313" key="11">
    <source>
        <dbReference type="Proteomes" id="UP000247832"/>
    </source>
</evidence>
<dbReference type="InterPro" id="IPR006094">
    <property type="entry name" value="Oxid_FAD_bind_N"/>
</dbReference>
<dbReference type="InterPro" id="IPR016164">
    <property type="entry name" value="FAD-linked_Oxase-like_C"/>
</dbReference>
<feature type="binding site" evidence="7">
    <location>
        <begin position="272"/>
        <end position="278"/>
    </location>
    <ligand>
        <name>FAD</name>
        <dbReference type="ChEBI" id="CHEBI:57692"/>
    </ligand>
</feature>
<dbReference type="Pfam" id="PF02913">
    <property type="entry name" value="FAD-oxidase_C"/>
    <property type="match status" value="1"/>
</dbReference>
<comment type="cofactor">
    <cofactor evidence="1 7">
        <name>FAD</name>
        <dbReference type="ChEBI" id="CHEBI:57692"/>
    </cofactor>
</comment>
<comment type="similarity">
    <text evidence="2">Belongs to the FAD-binding oxidoreductase/transferase type 4 family.</text>
</comment>
<dbReference type="RefSeq" id="WP_110500141.1">
    <property type="nucleotide sequence ID" value="NZ_QJVD01000005.1"/>
</dbReference>
<dbReference type="InterPro" id="IPR036318">
    <property type="entry name" value="FAD-bd_PCMH-like_sf"/>
</dbReference>
<dbReference type="SUPFAM" id="SSF55103">
    <property type="entry name" value="FAD-linked oxidases, C-terminal domain"/>
    <property type="match status" value="1"/>
</dbReference>
<feature type="domain" description="FAD-binding PCMH-type" evidence="9">
    <location>
        <begin position="106"/>
        <end position="288"/>
    </location>
</feature>
<dbReference type="Gene3D" id="3.30.300.330">
    <property type="match status" value="1"/>
</dbReference>
<name>A0A2V5LA96_9MICC</name>
<evidence type="ECO:0000313" key="10">
    <source>
        <dbReference type="EMBL" id="PYI68399.1"/>
    </source>
</evidence>
<dbReference type="Gene3D" id="3.30.70.3450">
    <property type="match status" value="1"/>
</dbReference>
<evidence type="ECO:0000256" key="3">
    <source>
        <dbReference type="ARBA" id="ARBA00022630"/>
    </source>
</evidence>
<dbReference type="GO" id="GO:0008609">
    <property type="term" value="F:alkylglycerone-phosphate synthase activity"/>
    <property type="evidence" value="ECO:0007669"/>
    <property type="project" value="InterPro"/>
</dbReference>
<dbReference type="SUPFAM" id="SSF56176">
    <property type="entry name" value="FAD-binding/transporter-associated domain-like"/>
    <property type="match status" value="1"/>
</dbReference>
<evidence type="ECO:0000256" key="6">
    <source>
        <dbReference type="PIRSR" id="PIRSR625650-2"/>
    </source>
</evidence>